<evidence type="ECO:0000313" key="2">
    <source>
        <dbReference type="Proteomes" id="UP000001953"/>
    </source>
</evidence>
<reference evidence="1 2" key="1">
    <citation type="submission" date="2006-03" db="EMBL/GenBank/DDBJ databases">
        <title>Complete sequence of chromosome of Nitrobacter hamburgensis X14.</title>
        <authorList>
            <consortium name="US DOE Joint Genome Institute"/>
            <person name="Copeland A."/>
            <person name="Lucas S."/>
            <person name="Lapidus A."/>
            <person name="Barry K."/>
            <person name="Detter J.C."/>
            <person name="Glavina del Rio T."/>
            <person name="Hammon N."/>
            <person name="Israni S."/>
            <person name="Dalin E."/>
            <person name="Tice H."/>
            <person name="Pitluck S."/>
            <person name="Chain P."/>
            <person name="Malfatti S."/>
            <person name="Shin M."/>
            <person name="Vergez L."/>
            <person name="Schmutz J."/>
            <person name="Larimer F."/>
            <person name="Land M."/>
            <person name="Hauser L."/>
            <person name="Kyrpides N."/>
            <person name="Ivanova N."/>
            <person name="Ward B."/>
            <person name="Arp D."/>
            <person name="Klotz M."/>
            <person name="Stein L."/>
            <person name="O'Mullan G."/>
            <person name="Starkenburg S."/>
            <person name="Sayavedra L."/>
            <person name="Poret-Peterson A.T."/>
            <person name="Gentry M.E."/>
            <person name="Bruce D."/>
            <person name="Richardson P."/>
        </authorList>
    </citation>
    <scope>NUCLEOTIDE SEQUENCE [LARGE SCALE GENOMIC DNA]</scope>
    <source>
        <strain evidence="2">DSM 10229 / NCIMB 13809 / X14</strain>
    </source>
</reference>
<dbReference type="EMBL" id="CP000319">
    <property type="protein sequence ID" value="ABE62934.1"/>
    <property type="molecule type" value="Genomic_DNA"/>
</dbReference>
<evidence type="ECO:0000313" key="1">
    <source>
        <dbReference type="EMBL" id="ABE62934.1"/>
    </source>
</evidence>
<dbReference type="KEGG" id="nha:Nham_2137"/>
<organism evidence="1 2">
    <name type="scientific">Nitrobacter hamburgensis (strain DSM 10229 / NCIMB 13809 / X14)</name>
    <dbReference type="NCBI Taxonomy" id="323097"/>
    <lineage>
        <taxon>Bacteria</taxon>
        <taxon>Pseudomonadati</taxon>
        <taxon>Pseudomonadota</taxon>
        <taxon>Alphaproteobacteria</taxon>
        <taxon>Hyphomicrobiales</taxon>
        <taxon>Nitrobacteraceae</taxon>
        <taxon>Nitrobacter</taxon>
    </lineage>
</organism>
<name>Q1QLG3_NITHX</name>
<protein>
    <submittedName>
        <fullName evidence="1">Uncharacterized protein</fullName>
    </submittedName>
</protein>
<dbReference type="AlphaFoldDB" id="Q1QLG3"/>
<dbReference type="STRING" id="323097.Nham_2137"/>
<gene>
    <name evidence="1" type="ordered locus">Nham_2137</name>
</gene>
<dbReference type="Proteomes" id="UP000001953">
    <property type="component" value="Chromosome"/>
</dbReference>
<sequence length="84" mass="9470">MRRFREYVSLPSFTAKTRGLKMQYLPDDDYNVAVAAAATLVRFAPAMLSLKIEHSPWTGRIEPDDVKLVLGSGPINFLVERCLD</sequence>
<accession>Q1QLG3</accession>
<dbReference type="HOGENOM" id="CLU_2524155_0_0_5"/>
<proteinExistence type="predicted"/>
<keyword evidence="2" id="KW-1185">Reference proteome</keyword>